<dbReference type="PANTHER" id="PTHR12847:SF9">
    <property type="entry name" value="NECAP-LIKE PROTEIN CG9132"/>
    <property type="match status" value="1"/>
</dbReference>
<evidence type="ECO:0000256" key="5">
    <source>
        <dbReference type="ARBA" id="ARBA00022583"/>
    </source>
</evidence>
<dbReference type="Gene3D" id="2.30.29.30">
    <property type="entry name" value="Pleckstrin-homology domain (PH domain)/Phosphotyrosine-binding domain (PTB)"/>
    <property type="match status" value="1"/>
</dbReference>
<gene>
    <name evidence="9" type="primary">LOC116937569</name>
</gene>
<evidence type="ECO:0000313" key="9">
    <source>
        <dbReference type="RefSeq" id="XP_032800599.1"/>
    </source>
</evidence>
<name>A0AAJ7WK02_PETMA</name>
<dbReference type="PANTHER" id="PTHR12847">
    <property type="entry name" value="ATP-BINDING CASSETTE ABC TRANSPORTER-RELATED"/>
    <property type="match status" value="1"/>
</dbReference>
<dbReference type="Proteomes" id="UP001318040">
    <property type="component" value="Unplaced"/>
</dbReference>
<dbReference type="Pfam" id="PF07933">
    <property type="entry name" value="DUF1681"/>
    <property type="match status" value="1"/>
</dbReference>
<sequence>MTSRCAMADEAYESVLCVKAEVLVYRIPPRASNRGYRAADWKLEQPDWTGRMRITAKGKAAFVKLEDKSSGELFAQAPVDAYPGLTVESVKDSSRYFVLRIQDGGAGRSAFIGIGFADRGDAFDFSVALQDHFK</sequence>
<dbReference type="RefSeq" id="XP_032800599.1">
    <property type="nucleotide sequence ID" value="XM_032944708.1"/>
</dbReference>
<evidence type="ECO:0000313" key="8">
    <source>
        <dbReference type="Proteomes" id="UP001318040"/>
    </source>
</evidence>
<dbReference type="KEGG" id="pmrn:116937569"/>
<dbReference type="AlphaFoldDB" id="A0AAJ7WK02"/>
<protein>
    <submittedName>
        <fullName evidence="9">Adaptin ear-binding coat-associated protein 1-like</fullName>
    </submittedName>
</protein>
<dbReference type="GO" id="GO:0006897">
    <property type="term" value="P:endocytosis"/>
    <property type="evidence" value="ECO:0007669"/>
    <property type="project" value="UniProtKB-KW"/>
</dbReference>
<comment type="similarity">
    <text evidence="3">Belongs to the NECAP family.</text>
</comment>
<evidence type="ECO:0000256" key="1">
    <source>
        <dbReference type="ARBA" id="ARBA00002550"/>
    </source>
</evidence>
<dbReference type="SUPFAM" id="SSF50729">
    <property type="entry name" value="PH domain-like"/>
    <property type="match status" value="1"/>
</dbReference>
<evidence type="ECO:0000256" key="6">
    <source>
        <dbReference type="ARBA" id="ARBA00022927"/>
    </source>
</evidence>
<evidence type="ECO:0000256" key="3">
    <source>
        <dbReference type="ARBA" id="ARBA00007736"/>
    </source>
</evidence>
<keyword evidence="8" id="KW-1185">Reference proteome</keyword>
<dbReference type="GO" id="GO:0030125">
    <property type="term" value="C:clathrin vesicle coat"/>
    <property type="evidence" value="ECO:0007669"/>
    <property type="project" value="TreeGrafter"/>
</dbReference>
<accession>A0AAJ7WK02</accession>
<dbReference type="FunFam" id="2.30.29.30:FF:000064">
    <property type="entry name" value="Adaptin ear-binding coat-associated protein 1"/>
    <property type="match status" value="1"/>
</dbReference>
<evidence type="ECO:0000256" key="4">
    <source>
        <dbReference type="ARBA" id="ARBA00022448"/>
    </source>
</evidence>
<keyword evidence="5" id="KW-0254">Endocytosis</keyword>
<keyword evidence="4" id="KW-0813">Transport</keyword>
<dbReference type="GO" id="GO:0015031">
    <property type="term" value="P:protein transport"/>
    <property type="evidence" value="ECO:0007669"/>
    <property type="project" value="UniProtKB-KW"/>
</dbReference>
<proteinExistence type="inferred from homology"/>
<comment type="subcellular location">
    <subcellularLocation>
        <location evidence="2">Cytoplasmic vesicle</location>
        <location evidence="2">Clathrin-coated vesicle membrane</location>
    </subcellularLocation>
</comment>
<comment type="function">
    <text evidence="1">Involved in endocytosis.</text>
</comment>
<dbReference type="InterPro" id="IPR012466">
    <property type="entry name" value="NECAP_PHear"/>
</dbReference>
<evidence type="ECO:0000259" key="7">
    <source>
        <dbReference type="Pfam" id="PF07933"/>
    </source>
</evidence>
<dbReference type="InterPro" id="IPR011993">
    <property type="entry name" value="PH-like_dom_sf"/>
</dbReference>
<keyword evidence="6" id="KW-0653">Protein transport</keyword>
<organism evidence="8 9">
    <name type="scientific">Petromyzon marinus</name>
    <name type="common">Sea lamprey</name>
    <dbReference type="NCBI Taxonomy" id="7757"/>
    <lineage>
        <taxon>Eukaryota</taxon>
        <taxon>Metazoa</taxon>
        <taxon>Chordata</taxon>
        <taxon>Craniata</taxon>
        <taxon>Vertebrata</taxon>
        <taxon>Cyclostomata</taxon>
        <taxon>Hyperoartia</taxon>
        <taxon>Petromyzontiformes</taxon>
        <taxon>Petromyzontidae</taxon>
        <taxon>Petromyzon</taxon>
    </lineage>
</organism>
<evidence type="ECO:0000256" key="2">
    <source>
        <dbReference type="ARBA" id="ARBA00004640"/>
    </source>
</evidence>
<dbReference type="CDD" id="cd13228">
    <property type="entry name" value="PHear_NECAP"/>
    <property type="match status" value="1"/>
</dbReference>
<feature type="domain" description="NECAP PHear" evidence="7">
    <location>
        <begin position="12"/>
        <end position="134"/>
    </location>
</feature>
<reference evidence="9" key="1">
    <citation type="submission" date="2025-08" db="UniProtKB">
        <authorList>
            <consortium name="RefSeq"/>
        </authorList>
    </citation>
    <scope>IDENTIFICATION</scope>
    <source>
        <tissue evidence="9">Sperm</tissue>
    </source>
</reference>